<accession>A0A2S1GS30</accession>
<dbReference type="GeneID" id="54991346"/>
<evidence type="ECO:0000313" key="1">
    <source>
        <dbReference type="EMBL" id="AWD92205.1"/>
    </source>
</evidence>
<dbReference type="RefSeq" id="YP_009800841.1">
    <property type="nucleotide sequence ID" value="NC_047960.1"/>
</dbReference>
<name>A0A2S1GS30_9CAUD</name>
<dbReference type="EMBL" id="MH051918">
    <property type="protein sequence ID" value="AWD92205.1"/>
    <property type="molecule type" value="Genomic_DNA"/>
</dbReference>
<sequence length="66" mass="7580">MIKMKCVRSTYALFSAGEVYDFKRAGEAGRFTVYEYEREGALYRFGLDDAGANETDGNFMQFEEVK</sequence>
<protein>
    <submittedName>
        <fullName evidence="1">Uncharacterized protein</fullName>
    </submittedName>
</protein>
<keyword evidence="2" id="KW-1185">Reference proteome</keyword>
<dbReference type="KEGG" id="vg:54991346"/>
<organism evidence="1">
    <name type="scientific">Escherichia phage vB_EcoS_IME347</name>
    <dbReference type="NCBI Taxonomy" id="2496546"/>
    <lineage>
        <taxon>Viruses</taxon>
        <taxon>Duplodnaviria</taxon>
        <taxon>Heunggongvirae</taxon>
        <taxon>Uroviricota</taxon>
        <taxon>Caudoviricetes</taxon>
        <taxon>Drexlerviridae</taxon>
        <taxon>Tunavirinae</taxon>
        <taxon>Badaguanvirus</taxon>
        <taxon>Badaguanvirus IME347</taxon>
    </lineage>
</organism>
<evidence type="ECO:0000313" key="2">
    <source>
        <dbReference type="Proteomes" id="UP000247217"/>
    </source>
</evidence>
<reference evidence="1" key="1">
    <citation type="submission" date="2018-03" db="EMBL/GenBank/DDBJ databases">
        <title>Complete genome sequence analysis of Enterobacteria phage IME347.</title>
        <authorList>
            <person name="Li P."/>
            <person name="Wang J."/>
            <person name="Tong Y."/>
        </authorList>
    </citation>
    <scope>NUCLEOTIDE SEQUENCE [LARGE SCALE GENOMIC DNA]</scope>
</reference>
<dbReference type="Proteomes" id="UP000247217">
    <property type="component" value="Segment"/>
</dbReference>
<proteinExistence type="predicted"/>